<protein>
    <submittedName>
        <fullName evidence="1">Uncharacterized protein</fullName>
    </submittedName>
</protein>
<evidence type="ECO:0000313" key="1">
    <source>
        <dbReference type="EMBL" id="CAI9155875.1"/>
    </source>
</evidence>
<accession>A0ABN8Y2Q1</accession>
<organism evidence="1 2">
    <name type="scientific">Rangifer tarandus platyrhynchus</name>
    <name type="common">Svalbard reindeer</name>
    <dbReference type="NCBI Taxonomy" id="3082113"/>
    <lineage>
        <taxon>Eukaryota</taxon>
        <taxon>Metazoa</taxon>
        <taxon>Chordata</taxon>
        <taxon>Craniata</taxon>
        <taxon>Vertebrata</taxon>
        <taxon>Euteleostomi</taxon>
        <taxon>Mammalia</taxon>
        <taxon>Eutheria</taxon>
        <taxon>Laurasiatheria</taxon>
        <taxon>Artiodactyla</taxon>
        <taxon>Ruminantia</taxon>
        <taxon>Pecora</taxon>
        <taxon>Cervidae</taxon>
        <taxon>Odocoileinae</taxon>
        <taxon>Rangifer</taxon>
    </lineage>
</organism>
<keyword evidence="2" id="KW-1185">Reference proteome</keyword>
<dbReference type="EMBL" id="OX459949">
    <property type="protein sequence ID" value="CAI9155875.1"/>
    <property type="molecule type" value="Genomic_DNA"/>
</dbReference>
<name>A0ABN8Y2Q1_RANTA</name>
<reference evidence="1" key="1">
    <citation type="submission" date="2023-04" db="EMBL/GenBank/DDBJ databases">
        <authorList>
            <consortium name="ELIXIR-Norway"/>
        </authorList>
    </citation>
    <scope>NUCLEOTIDE SEQUENCE [LARGE SCALE GENOMIC DNA]</scope>
</reference>
<sequence length="201" mass="21926">MREAAADTAGAVRGFFFPILIDCAGNTKGGASSPKGGKRVTARPEVPPLFSALICHHGLRRELSLAQTPVRHLAWRHASCLPPGWKGRDNERPWRRRFPRAAEASLFPRCARLVRRLPLPGRNAGLFHLVGAWSTPRQAVRELSWGGDPVPEGSGSTRRFLHPGSSRISPGPLAFRAAGFLRCREAAAVQPRGCCCGRCCY</sequence>
<dbReference type="Proteomes" id="UP001176941">
    <property type="component" value="Chromosome 13"/>
</dbReference>
<proteinExistence type="predicted"/>
<evidence type="ECO:0000313" key="2">
    <source>
        <dbReference type="Proteomes" id="UP001176941"/>
    </source>
</evidence>
<gene>
    <name evidence="1" type="ORF">MRATA1EN1_LOCUS4837</name>
</gene>